<evidence type="ECO:0000313" key="2">
    <source>
        <dbReference type="Proteomes" id="UP000269721"/>
    </source>
</evidence>
<keyword evidence="2" id="KW-1185">Reference proteome</keyword>
<dbReference type="Proteomes" id="UP000269721">
    <property type="component" value="Unassembled WGS sequence"/>
</dbReference>
<organism evidence="1 2">
    <name type="scientific">Blyttiomyces helicus</name>
    <dbReference type="NCBI Taxonomy" id="388810"/>
    <lineage>
        <taxon>Eukaryota</taxon>
        <taxon>Fungi</taxon>
        <taxon>Fungi incertae sedis</taxon>
        <taxon>Chytridiomycota</taxon>
        <taxon>Chytridiomycota incertae sedis</taxon>
        <taxon>Chytridiomycetes</taxon>
        <taxon>Chytridiomycetes incertae sedis</taxon>
        <taxon>Blyttiomyces</taxon>
    </lineage>
</organism>
<evidence type="ECO:0000313" key="1">
    <source>
        <dbReference type="EMBL" id="RKO89911.1"/>
    </source>
</evidence>
<reference evidence="2" key="1">
    <citation type="journal article" date="2018" name="Nat. Microbiol.">
        <title>Leveraging single-cell genomics to expand the fungal tree of life.</title>
        <authorList>
            <person name="Ahrendt S.R."/>
            <person name="Quandt C.A."/>
            <person name="Ciobanu D."/>
            <person name="Clum A."/>
            <person name="Salamov A."/>
            <person name="Andreopoulos B."/>
            <person name="Cheng J.F."/>
            <person name="Woyke T."/>
            <person name="Pelin A."/>
            <person name="Henrissat B."/>
            <person name="Reynolds N.K."/>
            <person name="Benny G.L."/>
            <person name="Smith M.E."/>
            <person name="James T.Y."/>
            <person name="Grigoriev I.V."/>
        </authorList>
    </citation>
    <scope>NUCLEOTIDE SEQUENCE [LARGE SCALE GENOMIC DNA]</scope>
</reference>
<dbReference type="EMBL" id="KZ995820">
    <property type="protein sequence ID" value="RKO89911.1"/>
    <property type="molecule type" value="Genomic_DNA"/>
</dbReference>
<protein>
    <submittedName>
        <fullName evidence="1">Uncharacterized protein</fullName>
    </submittedName>
</protein>
<sequence length="264" mass="28919">MSSHTPSTTCLRSLEKTCAQCAAEPAPTEKLKSCSKCKAVQYRAHLGQHKPVCTAMTTNSVRSQGHGIRAILFAHSFGGVFSVMQGAGFKRHGRGILLCEPSCAAEEFCGPTDMNRPVHCRIRYSYVPESGFGSLARRWEQEATQAAPLDSLLMTADMMGKGVAFPGQIFIMIIASPFDTVQRFQAILMMNWLSEDHSARRLKSTAALGDWDWEMTPELSIITPAFYQEYMATRRQADGRFGGMGGGASVPPLDMQLSLTQLQG</sequence>
<proteinExistence type="predicted"/>
<gene>
    <name evidence="1" type="ORF">BDK51DRAFT_31695</name>
</gene>
<name>A0A4P9WBB1_9FUNG</name>
<dbReference type="AlphaFoldDB" id="A0A4P9WBB1"/>
<accession>A0A4P9WBB1</accession>